<dbReference type="SUPFAM" id="SSF101690">
    <property type="entry name" value="PAZ domain"/>
    <property type="match status" value="1"/>
</dbReference>
<organism evidence="2 3">
    <name type="scientific">Dillenia turbinata</name>
    <dbReference type="NCBI Taxonomy" id="194707"/>
    <lineage>
        <taxon>Eukaryota</taxon>
        <taxon>Viridiplantae</taxon>
        <taxon>Streptophyta</taxon>
        <taxon>Embryophyta</taxon>
        <taxon>Tracheophyta</taxon>
        <taxon>Spermatophyta</taxon>
        <taxon>Magnoliopsida</taxon>
        <taxon>eudicotyledons</taxon>
        <taxon>Gunneridae</taxon>
        <taxon>Pentapetalae</taxon>
        <taxon>Dilleniales</taxon>
        <taxon>Dilleniaceae</taxon>
        <taxon>Dillenia</taxon>
    </lineage>
</organism>
<dbReference type="InterPro" id="IPR003165">
    <property type="entry name" value="Piwi"/>
</dbReference>
<dbReference type="AlphaFoldDB" id="A0AAN8W3J4"/>
<dbReference type="Gene3D" id="3.40.50.2300">
    <property type="match status" value="2"/>
</dbReference>
<evidence type="ECO:0000313" key="2">
    <source>
        <dbReference type="EMBL" id="KAK6942649.1"/>
    </source>
</evidence>
<gene>
    <name evidence="2" type="ORF">RJ641_028026</name>
</gene>
<dbReference type="PANTHER" id="PTHR22891">
    <property type="entry name" value="EUKARYOTIC TRANSLATION INITIATION FACTOR 2C"/>
    <property type="match status" value="1"/>
</dbReference>
<evidence type="ECO:0000313" key="3">
    <source>
        <dbReference type="Proteomes" id="UP001370490"/>
    </source>
</evidence>
<protein>
    <submittedName>
        <fullName evidence="2">Piwi domain</fullName>
    </submittedName>
</protein>
<feature type="non-terminal residue" evidence="2">
    <location>
        <position position="559"/>
    </location>
</feature>
<dbReference type="Pfam" id="PF02171">
    <property type="entry name" value="Piwi"/>
    <property type="match status" value="1"/>
</dbReference>
<evidence type="ECO:0000259" key="1">
    <source>
        <dbReference type="Pfam" id="PF02171"/>
    </source>
</evidence>
<dbReference type="Gene3D" id="2.170.260.10">
    <property type="entry name" value="paz domain"/>
    <property type="match status" value="1"/>
</dbReference>
<dbReference type="GO" id="GO:0003676">
    <property type="term" value="F:nucleic acid binding"/>
    <property type="evidence" value="ECO:0007669"/>
    <property type="project" value="InterPro"/>
</dbReference>
<accession>A0AAN8W3J4</accession>
<feature type="domain" description="Piwi" evidence="1">
    <location>
        <begin position="192"/>
        <end position="238"/>
    </location>
</feature>
<proteinExistence type="predicted"/>
<sequence length="559" mass="62479">MEIFGVKVHGKAGCEIFEELLLILPAINLMSSPSKSVKAVATNLLYIVEGLSLNLLSTPSEVVAIPRGSLSVSKHSTIILRLLQHLSFEAFEDVLNIAAVLVMHGSSGSYALDSLAAIGRMDPWMDALPLQIVGDKNQDTVVGEMKDDTGATVWVVEYFRDKFGVEIYYSFLPALQAGTDSKPAYLPKEEVKIKKICKTELGIFSQCIQPKQAQKNRKQYHENVALKINVRVGFGQNVFHLNSNSGTIIDTTICSPAEFDFYLKSYAGVQVKKALEGVRGGLTYRDHARQDYWDNSSANKPIDDDKGATVWVVEYCCDKYGVEIYYSFLQALQGGTDSKTWLFAYGGDCTFKSNMSTTSGKENSIKREEQFKINEIVNDEFGILVSFELSALNARVWPPPMQFNPNPIIPLRRAPASQIDTALIHKECTATGKYLHLLIIILQDITGSYCKIKKICETELGIQALKNSKQYHDNVALKINVKTVEETIIVKVDVSPHQLQLYVVALTDWPFVNTHRGLISSQTHRDEIVHMTCTKRKRILRGAKELLIAFRRTTTSQKP</sequence>
<reference evidence="2 3" key="1">
    <citation type="submission" date="2023-12" db="EMBL/GenBank/DDBJ databases">
        <title>A high-quality genome assembly for Dillenia turbinata (Dilleniales).</title>
        <authorList>
            <person name="Chanderbali A."/>
        </authorList>
    </citation>
    <scope>NUCLEOTIDE SEQUENCE [LARGE SCALE GENOMIC DNA]</scope>
    <source>
        <strain evidence="2">LSX21</strain>
        <tissue evidence="2">Leaf</tissue>
    </source>
</reference>
<dbReference type="InterPro" id="IPR036085">
    <property type="entry name" value="PAZ_dom_sf"/>
</dbReference>
<comment type="caution">
    <text evidence="2">The sequence shown here is derived from an EMBL/GenBank/DDBJ whole genome shotgun (WGS) entry which is preliminary data.</text>
</comment>
<dbReference type="EMBL" id="JBAMMX010000004">
    <property type="protein sequence ID" value="KAK6942649.1"/>
    <property type="molecule type" value="Genomic_DNA"/>
</dbReference>
<keyword evidence="3" id="KW-1185">Reference proteome</keyword>
<dbReference type="Proteomes" id="UP001370490">
    <property type="component" value="Unassembled WGS sequence"/>
</dbReference>
<name>A0AAN8W3J4_9MAGN</name>